<dbReference type="Pfam" id="PF06580">
    <property type="entry name" value="His_kinase"/>
    <property type="match status" value="1"/>
</dbReference>
<keyword evidence="4 8" id="KW-0418">Kinase</keyword>
<protein>
    <submittedName>
        <fullName evidence="8">Two-component system sensor histidine kinase YesM</fullName>
    </submittedName>
</protein>
<comment type="subcellular location">
    <subcellularLocation>
        <location evidence="1">Membrane</location>
    </subcellularLocation>
</comment>
<dbReference type="PROSITE" id="PS50885">
    <property type="entry name" value="HAMP"/>
    <property type="match status" value="1"/>
</dbReference>
<dbReference type="Pfam" id="PF02518">
    <property type="entry name" value="HATPase_c"/>
    <property type="match status" value="1"/>
</dbReference>
<evidence type="ECO:0000256" key="5">
    <source>
        <dbReference type="SAM" id="Coils"/>
    </source>
</evidence>
<dbReference type="OrthoDB" id="9809348at2"/>
<dbReference type="GO" id="GO:0000155">
    <property type="term" value="F:phosphorelay sensor kinase activity"/>
    <property type="evidence" value="ECO:0007669"/>
    <property type="project" value="InterPro"/>
</dbReference>
<evidence type="ECO:0000256" key="1">
    <source>
        <dbReference type="ARBA" id="ARBA00004370"/>
    </source>
</evidence>
<comment type="caution">
    <text evidence="8">The sequence shown here is derived from an EMBL/GenBank/DDBJ whole genome shotgun (WGS) entry which is preliminary data.</text>
</comment>
<dbReference type="InterPro" id="IPR003660">
    <property type="entry name" value="HAMP_dom"/>
</dbReference>
<keyword evidence="2" id="KW-0597">Phosphoprotein</keyword>
<feature type="transmembrane region" description="Helical" evidence="6">
    <location>
        <begin position="12"/>
        <end position="31"/>
    </location>
</feature>
<evidence type="ECO:0000313" key="9">
    <source>
        <dbReference type="Proteomes" id="UP000294697"/>
    </source>
</evidence>
<dbReference type="SMART" id="SM00304">
    <property type="entry name" value="HAMP"/>
    <property type="match status" value="1"/>
</dbReference>
<dbReference type="CDD" id="cd06225">
    <property type="entry name" value="HAMP"/>
    <property type="match status" value="1"/>
</dbReference>
<dbReference type="Proteomes" id="UP000294697">
    <property type="component" value="Unassembled WGS sequence"/>
</dbReference>
<feature type="domain" description="HAMP" evidence="7">
    <location>
        <begin position="317"/>
        <end position="369"/>
    </location>
</feature>
<gene>
    <name evidence="8" type="ORF">C8C77_1322</name>
</gene>
<dbReference type="Gene3D" id="3.30.565.10">
    <property type="entry name" value="Histidine kinase-like ATPase, C-terminal domain"/>
    <property type="match status" value="1"/>
</dbReference>
<dbReference type="AlphaFoldDB" id="A0A4R7YN50"/>
<dbReference type="RefSeq" id="WP_111573233.1">
    <property type="nucleotide sequence ID" value="NZ_QLME01000029.1"/>
</dbReference>
<dbReference type="GO" id="GO:0016020">
    <property type="term" value="C:membrane"/>
    <property type="evidence" value="ECO:0007669"/>
    <property type="project" value="UniProtKB-SubCell"/>
</dbReference>
<dbReference type="InterPro" id="IPR036890">
    <property type="entry name" value="HATPase_C_sf"/>
</dbReference>
<keyword evidence="3" id="KW-0808">Transferase</keyword>
<feature type="transmembrane region" description="Helical" evidence="6">
    <location>
        <begin position="292"/>
        <end position="315"/>
    </location>
</feature>
<evidence type="ECO:0000256" key="3">
    <source>
        <dbReference type="ARBA" id="ARBA00022679"/>
    </source>
</evidence>
<dbReference type="SMART" id="SM00387">
    <property type="entry name" value="HATPase_c"/>
    <property type="match status" value="1"/>
</dbReference>
<dbReference type="SUPFAM" id="SSF55874">
    <property type="entry name" value="ATPase domain of HSP90 chaperone/DNA topoisomerase II/histidine kinase"/>
    <property type="match status" value="1"/>
</dbReference>
<dbReference type="Pfam" id="PF00672">
    <property type="entry name" value="HAMP"/>
    <property type="match status" value="1"/>
</dbReference>
<dbReference type="Gene3D" id="3.30.450.20">
    <property type="entry name" value="PAS domain"/>
    <property type="match status" value="1"/>
</dbReference>
<name>A0A4R7YN50_9FIRM</name>
<keyword evidence="6" id="KW-0812">Transmembrane</keyword>
<organism evidence="8 9">
    <name type="scientific">Halanaerobium saccharolyticum</name>
    <dbReference type="NCBI Taxonomy" id="43595"/>
    <lineage>
        <taxon>Bacteria</taxon>
        <taxon>Bacillati</taxon>
        <taxon>Bacillota</taxon>
        <taxon>Clostridia</taxon>
        <taxon>Halanaerobiales</taxon>
        <taxon>Halanaerobiaceae</taxon>
        <taxon>Halanaerobium</taxon>
    </lineage>
</organism>
<dbReference type="InterPro" id="IPR010559">
    <property type="entry name" value="Sig_transdc_His_kin_internal"/>
</dbReference>
<sequence length="592" mass="68535">MKIKKLKNRIILYFIFVTIIPSMFITFFYYYNTSNIYEENILKTAVNDLDYIKNNVEERITMANKFTDWFYLNSNFNQILTNNNTKTSSEDLEVYKQINLHLNNSPLENYVASLIIVGNNGKEFKLAADGSMIEVEEIKSQNWFESGMNVNNSVFWPGLIDNPALISNYENVIPVIRPIFHETSYKKIGWVFVAFKESLITDIYNDSNDSEIKEYYTIDHNQKILASDQENIFLNNQQFQSKVNNIMNQDQGYFRIGNNGVETLYVFQELSQNNWSVVEVLPMTVLAEQNRVLTYTSLMIFLVSLILTTLLIIYLSNNLTEPLKKIVRQVNQISLGVFDQNKHIEGQDELGILGSKINTMAESIKILMNKIKDEEEEKRRFELKALQNQINPHFLYNTLNSIKWMAAVHGAVSIKKMVVALGRLLRNLSADTNKEITLAEELEILDDYVYIQEIRYSGRIKFKKDIKDPELLKSKIIKFILQPLVENAIFHGIEAKEEADLIKVEITRIENTKNCDLLQIKVYDNGIGMTREQITELLNEKKKIEHKHDLNGIGLQNVQQRIKMNYGAEYGLKINSAAGEFTEVVVILPINF</sequence>
<dbReference type="InterPro" id="IPR003594">
    <property type="entry name" value="HATPase_dom"/>
</dbReference>
<dbReference type="EMBL" id="SODA01000032">
    <property type="protein sequence ID" value="TDV99000.1"/>
    <property type="molecule type" value="Genomic_DNA"/>
</dbReference>
<feature type="coiled-coil region" evidence="5">
    <location>
        <begin position="357"/>
        <end position="384"/>
    </location>
</feature>
<evidence type="ECO:0000256" key="4">
    <source>
        <dbReference type="ARBA" id="ARBA00022777"/>
    </source>
</evidence>
<reference evidence="8 9" key="1">
    <citation type="submission" date="2019-03" db="EMBL/GenBank/DDBJ databases">
        <title>Subsurface microbial communities from deep shales in Ohio and West Virginia, USA.</title>
        <authorList>
            <person name="Wrighton K."/>
        </authorList>
    </citation>
    <scope>NUCLEOTIDE SEQUENCE [LARGE SCALE GENOMIC DNA]</scope>
    <source>
        <strain evidence="8 9">MSL9.2</strain>
    </source>
</reference>
<dbReference type="PANTHER" id="PTHR34220:SF7">
    <property type="entry name" value="SENSOR HISTIDINE KINASE YPDA"/>
    <property type="match status" value="1"/>
</dbReference>
<evidence type="ECO:0000313" key="8">
    <source>
        <dbReference type="EMBL" id="TDV99000.1"/>
    </source>
</evidence>
<proteinExistence type="predicted"/>
<keyword evidence="6" id="KW-1133">Transmembrane helix</keyword>
<dbReference type="Gene3D" id="1.10.8.500">
    <property type="entry name" value="HAMP domain in histidine kinase"/>
    <property type="match status" value="1"/>
</dbReference>
<dbReference type="SUPFAM" id="SSF158472">
    <property type="entry name" value="HAMP domain-like"/>
    <property type="match status" value="1"/>
</dbReference>
<evidence type="ECO:0000256" key="2">
    <source>
        <dbReference type="ARBA" id="ARBA00022553"/>
    </source>
</evidence>
<dbReference type="PANTHER" id="PTHR34220">
    <property type="entry name" value="SENSOR HISTIDINE KINASE YPDA"/>
    <property type="match status" value="1"/>
</dbReference>
<dbReference type="InterPro" id="IPR050640">
    <property type="entry name" value="Bact_2-comp_sensor_kinase"/>
</dbReference>
<keyword evidence="5" id="KW-0175">Coiled coil</keyword>
<accession>A0A4R7YN50</accession>
<keyword evidence="6" id="KW-0472">Membrane</keyword>
<evidence type="ECO:0000256" key="6">
    <source>
        <dbReference type="SAM" id="Phobius"/>
    </source>
</evidence>
<evidence type="ECO:0000259" key="7">
    <source>
        <dbReference type="PROSITE" id="PS50885"/>
    </source>
</evidence>